<proteinExistence type="predicted"/>
<dbReference type="Pfam" id="PF20551">
    <property type="entry name" value="DUF6765"/>
    <property type="match status" value="1"/>
</dbReference>
<reference evidence="1 2" key="1">
    <citation type="submission" date="2019-11" db="EMBL/GenBank/DDBJ databases">
        <title>Comparative genomics of hydrocarbon-degrading Desulfosarcina strains.</title>
        <authorList>
            <person name="Watanabe M."/>
            <person name="Kojima H."/>
            <person name="Fukui M."/>
        </authorList>
    </citation>
    <scope>NUCLEOTIDE SEQUENCE [LARGE SCALE GENOMIC DNA]</scope>
    <source>
        <strain evidence="2">oXyS1</strain>
    </source>
</reference>
<name>A0A5K8ACT2_9BACT</name>
<dbReference type="AlphaFoldDB" id="A0A5K8ACT2"/>
<dbReference type="InterPro" id="IPR046653">
    <property type="entry name" value="DUF6765"/>
</dbReference>
<organism evidence="1 2">
    <name type="scientific">Desulfosarcina ovata subsp. ovata</name>
    <dbReference type="NCBI Taxonomy" id="2752305"/>
    <lineage>
        <taxon>Bacteria</taxon>
        <taxon>Pseudomonadati</taxon>
        <taxon>Thermodesulfobacteriota</taxon>
        <taxon>Desulfobacteria</taxon>
        <taxon>Desulfobacterales</taxon>
        <taxon>Desulfosarcinaceae</taxon>
        <taxon>Desulfosarcina</taxon>
    </lineage>
</organism>
<evidence type="ECO:0000313" key="2">
    <source>
        <dbReference type="Proteomes" id="UP000422108"/>
    </source>
</evidence>
<dbReference type="RefSeq" id="WP_155311409.1">
    <property type="nucleotide sequence ID" value="NZ_AP021879.1"/>
</dbReference>
<protein>
    <submittedName>
        <fullName evidence="1">Uncharacterized protein</fullName>
    </submittedName>
</protein>
<dbReference type="EMBL" id="AP021879">
    <property type="protein sequence ID" value="BBO90336.1"/>
    <property type="molecule type" value="Genomic_DNA"/>
</dbReference>
<accession>A0A5K8ACT2</accession>
<gene>
    <name evidence="1" type="ORF">DSCOOX_35160</name>
</gene>
<keyword evidence="2" id="KW-1185">Reference proteome</keyword>
<evidence type="ECO:0000313" key="1">
    <source>
        <dbReference type="EMBL" id="BBO90336.1"/>
    </source>
</evidence>
<sequence length="352" mass="39004">MQIDFHHATTYVAARLAGFDPADADIIAYAAQYVDDATSAGAIHFDNKAMYQRISSAHKMLDKRNAEALANHLVWIPFHFLPGNAGMAADQNPDGAFIEKIICTPDSPIAREMVRQAIVEKEKPYGLQRLGVAMHVYADTWAHQGFAGVLHPVNEVENAKETGKSGGFSKKLSTILNDFLDDAIPPLGHGRALTFPDMPFLKWRYKNYQGVEIVRDNTALFCEAANHLCMAMQRYIAGDADADVPGMDAGDRQKIEDLFLSTTKDDGEKRHAVWIKAIKSGAFSFGGETIAYAGKGKGSWKEQALGTNFDLPVHTFKEKFMQSNWKRFHDAVQAHRLHVVHDLLPKYGICAA</sequence>
<dbReference type="Proteomes" id="UP000422108">
    <property type="component" value="Chromosome"/>
</dbReference>